<evidence type="ECO:0000313" key="2">
    <source>
        <dbReference type="Proteomes" id="UP000305064"/>
    </source>
</evidence>
<reference evidence="1 2" key="1">
    <citation type="submission" date="2018-10" db="EMBL/GenBank/DDBJ databases">
        <title>Fifty Aureobasidium pullulans genomes reveal a recombining polyextremotolerant generalist.</title>
        <authorList>
            <person name="Gostincar C."/>
            <person name="Turk M."/>
            <person name="Zajc J."/>
            <person name="Gunde-Cimerman N."/>
        </authorList>
    </citation>
    <scope>NUCLEOTIDE SEQUENCE [LARGE SCALE GENOMIC DNA]</scope>
    <source>
        <strain evidence="1 2">EXF-4256</strain>
    </source>
</reference>
<protein>
    <submittedName>
        <fullName evidence="1">Uncharacterized protein</fullName>
    </submittedName>
</protein>
<evidence type="ECO:0000313" key="1">
    <source>
        <dbReference type="EMBL" id="THY69429.1"/>
    </source>
</evidence>
<gene>
    <name evidence="1" type="ORF">D6C94_09561</name>
</gene>
<sequence length="171" mass="19249">MSLDLDAADMTQHIKFGDLSGDVRFIIYEYVSRNRTKSATDSPTALMNTCSAGAFEMMPLYYGGAQFTLDLSRNHALRNKALDWFEKVGDIRSAHFNDVRVVCNYALELQVQVSKEKKVTVKETKGPHAQYRLRLVFGLSSAHPTPSNLYNELVENLQSQLDKSVKNNNIG</sequence>
<proteinExistence type="predicted"/>
<accession>A0AB38LK69</accession>
<organism evidence="1 2">
    <name type="scientific">Aureobasidium pullulans</name>
    <name type="common">Black yeast</name>
    <name type="synonym">Pullularia pullulans</name>
    <dbReference type="NCBI Taxonomy" id="5580"/>
    <lineage>
        <taxon>Eukaryota</taxon>
        <taxon>Fungi</taxon>
        <taxon>Dikarya</taxon>
        <taxon>Ascomycota</taxon>
        <taxon>Pezizomycotina</taxon>
        <taxon>Dothideomycetes</taxon>
        <taxon>Dothideomycetidae</taxon>
        <taxon>Dothideales</taxon>
        <taxon>Saccotheciaceae</taxon>
        <taxon>Aureobasidium</taxon>
    </lineage>
</organism>
<dbReference type="EMBL" id="QZBJ01000101">
    <property type="protein sequence ID" value="THY69429.1"/>
    <property type="molecule type" value="Genomic_DNA"/>
</dbReference>
<dbReference type="AlphaFoldDB" id="A0AB38LK69"/>
<comment type="caution">
    <text evidence="1">The sequence shown here is derived from an EMBL/GenBank/DDBJ whole genome shotgun (WGS) entry which is preliminary data.</text>
</comment>
<name>A0AB38LK69_AURPU</name>
<dbReference type="Proteomes" id="UP000305064">
    <property type="component" value="Unassembled WGS sequence"/>
</dbReference>